<evidence type="ECO:0000256" key="5">
    <source>
        <dbReference type="ARBA" id="ARBA00022692"/>
    </source>
</evidence>
<evidence type="ECO:0000256" key="9">
    <source>
        <dbReference type="RuleBase" id="RU003346"/>
    </source>
</evidence>
<evidence type="ECO:0000256" key="4">
    <source>
        <dbReference type="ARBA" id="ARBA00022597"/>
    </source>
</evidence>
<comment type="similarity">
    <text evidence="9">Belongs to the major facilitator superfamily. Sugar transporter (TC 2.A.1.1) family.</text>
</comment>
<keyword evidence="6 10" id="KW-1133">Transmembrane helix</keyword>
<dbReference type="InterPro" id="IPR036259">
    <property type="entry name" value="MFS_trans_sf"/>
</dbReference>
<dbReference type="Gene3D" id="1.20.1250.20">
    <property type="entry name" value="MFS general substrate transporter like domains"/>
    <property type="match status" value="1"/>
</dbReference>
<keyword evidence="5 10" id="KW-0812">Transmembrane</keyword>
<dbReference type="InterPro" id="IPR003663">
    <property type="entry name" value="Sugar/inositol_transpt"/>
</dbReference>
<dbReference type="RefSeq" id="XP_035442090.2">
    <property type="nucleotide sequence ID" value="XM_035586197.2"/>
</dbReference>
<proteinExistence type="inferred from homology"/>
<dbReference type="SMR" id="A0A9R0EKU6"/>
<feature type="transmembrane region" description="Helical" evidence="10">
    <location>
        <begin position="286"/>
        <end position="306"/>
    </location>
</feature>
<evidence type="ECO:0000256" key="2">
    <source>
        <dbReference type="ARBA" id="ARBA00022448"/>
    </source>
</evidence>
<dbReference type="InterPro" id="IPR005828">
    <property type="entry name" value="MFS_sugar_transport-like"/>
</dbReference>
<feature type="transmembrane region" description="Helical" evidence="10">
    <location>
        <begin position="84"/>
        <end position="103"/>
    </location>
</feature>
<dbReference type="InterPro" id="IPR050549">
    <property type="entry name" value="MFS_Trehalose_Transporter"/>
</dbReference>
<dbReference type="InterPro" id="IPR005829">
    <property type="entry name" value="Sugar_transporter_CS"/>
</dbReference>
<evidence type="ECO:0000256" key="1">
    <source>
        <dbReference type="ARBA" id="ARBA00004651"/>
    </source>
</evidence>
<dbReference type="PANTHER" id="PTHR48021:SF47">
    <property type="entry name" value="GH17672P"/>
    <property type="match status" value="1"/>
</dbReference>
<feature type="transmembrane region" description="Helical" evidence="10">
    <location>
        <begin position="348"/>
        <end position="368"/>
    </location>
</feature>
<evidence type="ECO:0000256" key="6">
    <source>
        <dbReference type="ARBA" id="ARBA00022989"/>
    </source>
</evidence>
<keyword evidence="2 9" id="KW-0813">Transport</keyword>
<evidence type="ECO:0000256" key="7">
    <source>
        <dbReference type="ARBA" id="ARBA00023136"/>
    </source>
</evidence>
<evidence type="ECO:0000259" key="11">
    <source>
        <dbReference type="PROSITE" id="PS50850"/>
    </source>
</evidence>
<dbReference type="Proteomes" id="UP000829999">
    <property type="component" value="Chromosome 13"/>
</dbReference>
<feature type="transmembrane region" description="Helical" evidence="10">
    <location>
        <begin position="167"/>
        <end position="189"/>
    </location>
</feature>
<protein>
    <submittedName>
        <fullName evidence="13">Facilitated trehalose transporter Tret1-like</fullName>
    </submittedName>
</protein>
<comment type="subcellular location">
    <subcellularLocation>
        <location evidence="1">Cell membrane</location>
        <topology evidence="1">Multi-pass membrane protein</topology>
    </subcellularLocation>
</comment>
<evidence type="ECO:0000256" key="10">
    <source>
        <dbReference type="SAM" id="Phobius"/>
    </source>
</evidence>
<feature type="transmembrane region" description="Helical" evidence="10">
    <location>
        <begin position="414"/>
        <end position="435"/>
    </location>
</feature>
<dbReference type="GO" id="GO:0022857">
    <property type="term" value="F:transmembrane transporter activity"/>
    <property type="evidence" value="ECO:0007669"/>
    <property type="project" value="InterPro"/>
</dbReference>
<feature type="transmembrane region" description="Helical" evidence="10">
    <location>
        <begin position="109"/>
        <end position="131"/>
    </location>
</feature>
<evidence type="ECO:0000313" key="13">
    <source>
        <dbReference type="RefSeq" id="XP_035442090.2"/>
    </source>
</evidence>
<feature type="transmembrane region" description="Helical" evidence="10">
    <location>
        <begin position="248"/>
        <end position="274"/>
    </location>
</feature>
<dbReference type="OrthoDB" id="6339427at2759"/>
<evidence type="ECO:0000256" key="8">
    <source>
        <dbReference type="ARBA" id="ARBA00023180"/>
    </source>
</evidence>
<dbReference type="PANTHER" id="PTHR48021">
    <property type="match status" value="1"/>
</dbReference>
<dbReference type="PROSITE" id="PS50850">
    <property type="entry name" value="MFS"/>
    <property type="match status" value="1"/>
</dbReference>
<feature type="transmembrane region" description="Helical" evidence="10">
    <location>
        <begin position="12"/>
        <end position="36"/>
    </location>
</feature>
<evidence type="ECO:0000256" key="3">
    <source>
        <dbReference type="ARBA" id="ARBA00022475"/>
    </source>
</evidence>
<feature type="transmembrane region" description="Helical" evidence="10">
    <location>
        <begin position="56"/>
        <end position="77"/>
    </location>
</feature>
<feature type="domain" description="Major facilitator superfamily (MFS) profile" evidence="11">
    <location>
        <begin position="13"/>
        <end position="439"/>
    </location>
</feature>
<dbReference type="GO" id="GO:0005886">
    <property type="term" value="C:plasma membrane"/>
    <property type="evidence" value="ECO:0007669"/>
    <property type="project" value="UniProtKB-SubCell"/>
</dbReference>
<accession>A0A9R0EKU6</accession>
<gene>
    <name evidence="13" type="primary">LOC118270573</name>
</gene>
<keyword evidence="4" id="KW-0762">Sugar transport</keyword>
<keyword evidence="3" id="KW-1003">Cell membrane</keyword>
<keyword evidence="8" id="KW-0325">Glycoprotein</keyword>
<dbReference type="Pfam" id="PF00083">
    <property type="entry name" value="Sugar_tr"/>
    <property type="match status" value="1"/>
</dbReference>
<feature type="transmembrane region" description="Helical" evidence="10">
    <location>
        <begin position="313"/>
        <end position="336"/>
    </location>
</feature>
<dbReference type="PROSITE" id="PS00217">
    <property type="entry name" value="SUGAR_TRANSPORT_2"/>
    <property type="match status" value="1"/>
</dbReference>
<keyword evidence="12" id="KW-1185">Reference proteome</keyword>
<evidence type="ECO:0000313" key="12">
    <source>
        <dbReference type="Proteomes" id="UP000829999"/>
    </source>
</evidence>
<dbReference type="AlphaFoldDB" id="A0A9R0EKU6"/>
<keyword evidence="7 10" id="KW-0472">Membrane</keyword>
<dbReference type="InterPro" id="IPR020846">
    <property type="entry name" value="MFS_dom"/>
</dbReference>
<dbReference type="SUPFAM" id="SSF103473">
    <property type="entry name" value="MFS general substrate transporter"/>
    <property type="match status" value="1"/>
</dbReference>
<dbReference type="NCBIfam" id="TIGR00879">
    <property type="entry name" value="SP"/>
    <property type="match status" value="1"/>
</dbReference>
<name>A0A9R0EKU6_SPOFR</name>
<dbReference type="FunFam" id="1.20.1250.20:FF:000218">
    <property type="entry name" value="facilitated trehalose transporter Tret1"/>
    <property type="match status" value="1"/>
</dbReference>
<feature type="transmembrane region" description="Helical" evidence="10">
    <location>
        <begin position="143"/>
        <end position="161"/>
    </location>
</feature>
<feature type="transmembrane region" description="Helical" evidence="10">
    <location>
        <begin position="388"/>
        <end position="408"/>
    </location>
</feature>
<organism evidence="12 13">
    <name type="scientific">Spodoptera frugiperda</name>
    <name type="common">Fall armyworm</name>
    <dbReference type="NCBI Taxonomy" id="7108"/>
    <lineage>
        <taxon>Eukaryota</taxon>
        <taxon>Metazoa</taxon>
        <taxon>Ecdysozoa</taxon>
        <taxon>Arthropoda</taxon>
        <taxon>Hexapoda</taxon>
        <taxon>Insecta</taxon>
        <taxon>Pterygota</taxon>
        <taxon>Neoptera</taxon>
        <taxon>Endopterygota</taxon>
        <taxon>Lepidoptera</taxon>
        <taxon>Glossata</taxon>
        <taxon>Ditrysia</taxon>
        <taxon>Noctuoidea</taxon>
        <taxon>Noctuidae</taxon>
        <taxon>Amphipyrinae</taxon>
        <taxon>Spodoptera</taxon>
    </lineage>
</organism>
<reference evidence="13" key="1">
    <citation type="submission" date="2025-08" db="UniProtKB">
        <authorList>
            <consortium name="RefSeq"/>
        </authorList>
    </citation>
    <scope>IDENTIFICATION</scope>
    <source>
        <tissue evidence="13">Whole larval tissue</tissue>
    </source>
</reference>
<dbReference type="GeneID" id="118270573"/>
<sequence length="452" mass="48657">MGVQVGIGRQFLIAGCLYIGQSLVGYSMGWTAPVLAELQSPDQTVLDSPLTVGQGSWVVSVLFVGTITGPYVSGYLCNVIGRKPCLYIGGVFITLGFMILALANQLAMLYAGRIIMGFGNGMLFVTNLVYLGELASTNVRGTLLTLTGFSSTMGTLIAYVVGPYVSYAALGWLAVAIGSVFLVTLFFFVPETAVYFVMAGKKDEAMELLTSLGRKDDIDDVVAKANEKPMSNKDQMAEMFTIKSNRKATFIIIVLNIFQQASGIIAVISFATTIFELTGSSMEPHISTIIVGVTQVAAGSIAPLFVDKTGRKILLLISTAACSLSLIALGVYFYLYDNGYEIADDLQWMALVSLVLYFIAYFSGFGIIPNTFIGEMFTDNCRGFGSTFTVTVGWLFGFGVSTAFGYILPAWGPAVIFWIFAGSCALAFFFSAIFVPETKGKSLLEIQELLSK</sequence>